<evidence type="ECO:0000313" key="11">
    <source>
        <dbReference type="Proteomes" id="UP001273166"/>
    </source>
</evidence>
<evidence type="ECO:0000256" key="6">
    <source>
        <dbReference type="ARBA" id="ARBA00022771"/>
    </source>
</evidence>
<feature type="domain" description="RING-type" evidence="9">
    <location>
        <begin position="3"/>
        <end position="194"/>
    </location>
</feature>
<dbReference type="Pfam" id="PF01485">
    <property type="entry name" value="IBR"/>
    <property type="match status" value="1"/>
</dbReference>
<dbReference type="InterPro" id="IPR013083">
    <property type="entry name" value="Znf_RING/FYVE/PHD"/>
</dbReference>
<dbReference type="GO" id="GO:0008270">
    <property type="term" value="F:zinc ion binding"/>
    <property type="evidence" value="ECO:0007669"/>
    <property type="project" value="UniProtKB-KW"/>
</dbReference>
<reference evidence="10" key="1">
    <citation type="journal article" date="2023" name="Mol. Phylogenet. Evol.">
        <title>Genome-scale phylogeny and comparative genomics of the fungal order Sordariales.</title>
        <authorList>
            <person name="Hensen N."/>
            <person name="Bonometti L."/>
            <person name="Westerberg I."/>
            <person name="Brannstrom I.O."/>
            <person name="Guillou S."/>
            <person name="Cros-Aarteil S."/>
            <person name="Calhoun S."/>
            <person name="Haridas S."/>
            <person name="Kuo A."/>
            <person name="Mondo S."/>
            <person name="Pangilinan J."/>
            <person name="Riley R."/>
            <person name="LaButti K."/>
            <person name="Andreopoulos B."/>
            <person name="Lipzen A."/>
            <person name="Chen C."/>
            <person name="Yan M."/>
            <person name="Daum C."/>
            <person name="Ng V."/>
            <person name="Clum A."/>
            <person name="Steindorff A."/>
            <person name="Ohm R.A."/>
            <person name="Martin F."/>
            <person name="Silar P."/>
            <person name="Natvig D.O."/>
            <person name="Lalanne C."/>
            <person name="Gautier V."/>
            <person name="Ament-Velasquez S.L."/>
            <person name="Kruys A."/>
            <person name="Hutchinson M.I."/>
            <person name="Powell A.J."/>
            <person name="Barry K."/>
            <person name="Miller A.N."/>
            <person name="Grigoriev I.V."/>
            <person name="Debuchy R."/>
            <person name="Gladieux P."/>
            <person name="Hiltunen Thoren M."/>
            <person name="Johannesson H."/>
        </authorList>
    </citation>
    <scope>NUCLEOTIDE SEQUENCE</scope>
    <source>
        <strain evidence="10">CBS 333.67</strain>
    </source>
</reference>
<dbReference type="InterPro" id="IPR044066">
    <property type="entry name" value="TRIAD_supradom"/>
</dbReference>
<dbReference type="InterPro" id="IPR002867">
    <property type="entry name" value="IBR_dom"/>
</dbReference>
<keyword evidence="7" id="KW-0833">Ubl conjugation pathway</keyword>
<sequence length="293" mass="33306">PMRTAQCTACTEWCSPDDLAIASCGHEYCRDCLRALFRASLADETLFPPKCCKQLFDLESCHALLTSDLVTQYGEKEVEFRTPAVQRTYCHACSAFVPRQRVEADVAYCGRPGCHAQTCTFCKAASHEGSHCPQDPARQELERLAAAEGWQHCYGCNRIVELDTGCYHITCRCGADFCYLCGEAWIECTCPQRDEARLFRRAEANVDRNVGAAPMGHREWAAALVEWQRLGLARLWGNHECDHTAWIRRWGAHTGMTSCWRGILRRRDWTQDYSTILHYYRVMRGIGCVGFLV</sequence>
<organism evidence="10 11">
    <name type="scientific">Chaetomium strumarium</name>
    <dbReference type="NCBI Taxonomy" id="1170767"/>
    <lineage>
        <taxon>Eukaryota</taxon>
        <taxon>Fungi</taxon>
        <taxon>Dikarya</taxon>
        <taxon>Ascomycota</taxon>
        <taxon>Pezizomycotina</taxon>
        <taxon>Sordariomycetes</taxon>
        <taxon>Sordariomycetidae</taxon>
        <taxon>Sordariales</taxon>
        <taxon>Chaetomiaceae</taxon>
        <taxon>Chaetomium</taxon>
    </lineage>
</organism>
<keyword evidence="6" id="KW-0863">Zinc-finger</keyword>
<reference evidence="10" key="2">
    <citation type="submission" date="2023-06" db="EMBL/GenBank/DDBJ databases">
        <authorList>
            <consortium name="Lawrence Berkeley National Laboratory"/>
            <person name="Mondo S.J."/>
            <person name="Hensen N."/>
            <person name="Bonometti L."/>
            <person name="Westerberg I."/>
            <person name="Brannstrom I.O."/>
            <person name="Guillou S."/>
            <person name="Cros-Aarteil S."/>
            <person name="Calhoun S."/>
            <person name="Haridas S."/>
            <person name="Kuo A."/>
            <person name="Pangilinan J."/>
            <person name="Riley R."/>
            <person name="Labutti K."/>
            <person name="Andreopoulos B."/>
            <person name="Lipzen A."/>
            <person name="Chen C."/>
            <person name="Yanf M."/>
            <person name="Daum C."/>
            <person name="Ng V."/>
            <person name="Clum A."/>
            <person name="Steindorff A."/>
            <person name="Ohm R."/>
            <person name="Martin F."/>
            <person name="Silar P."/>
            <person name="Natvig D."/>
            <person name="Lalanne C."/>
            <person name="Gautier V."/>
            <person name="Ament-Velasquez S.L."/>
            <person name="Kruys A."/>
            <person name="Hutchinson M.I."/>
            <person name="Powell A.J."/>
            <person name="Barry K."/>
            <person name="Miller A.N."/>
            <person name="Grigoriev I.V."/>
            <person name="Debuchy R."/>
            <person name="Gladieux P."/>
            <person name="Thoren M.H."/>
            <person name="Johannesson H."/>
        </authorList>
    </citation>
    <scope>NUCLEOTIDE SEQUENCE</scope>
    <source>
        <strain evidence="10">CBS 333.67</strain>
    </source>
</reference>
<evidence type="ECO:0000256" key="4">
    <source>
        <dbReference type="ARBA" id="ARBA00022723"/>
    </source>
</evidence>
<evidence type="ECO:0000256" key="7">
    <source>
        <dbReference type="ARBA" id="ARBA00022786"/>
    </source>
</evidence>
<dbReference type="InterPro" id="IPR031127">
    <property type="entry name" value="E3_UB_ligase_RBR"/>
</dbReference>
<keyword evidence="3" id="KW-0808">Transferase</keyword>
<comment type="caution">
    <text evidence="10">The sequence shown here is derived from an EMBL/GenBank/DDBJ whole genome shotgun (WGS) entry which is preliminary data.</text>
</comment>
<evidence type="ECO:0000256" key="2">
    <source>
        <dbReference type="ARBA" id="ARBA00012251"/>
    </source>
</evidence>
<dbReference type="Gene3D" id="3.30.40.10">
    <property type="entry name" value="Zinc/RING finger domain, C3HC4 (zinc finger)"/>
    <property type="match status" value="1"/>
</dbReference>
<protein>
    <recommendedName>
        <fullName evidence="2">RBR-type E3 ubiquitin transferase</fullName>
        <ecNumber evidence="2">2.3.2.31</ecNumber>
    </recommendedName>
</protein>
<dbReference type="Gene3D" id="1.20.120.1750">
    <property type="match status" value="1"/>
</dbReference>
<dbReference type="CDD" id="cd22584">
    <property type="entry name" value="Rcat_RBR_unk"/>
    <property type="match status" value="1"/>
</dbReference>
<evidence type="ECO:0000256" key="5">
    <source>
        <dbReference type="ARBA" id="ARBA00022737"/>
    </source>
</evidence>
<dbReference type="AlphaFoldDB" id="A0AAJ0GUA4"/>
<evidence type="ECO:0000313" key="10">
    <source>
        <dbReference type="EMBL" id="KAK3306263.1"/>
    </source>
</evidence>
<dbReference type="GO" id="GO:0016567">
    <property type="term" value="P:protein ubiquitination"/>
    <property type="evidence" value="ECO:0007669"/>
    <property type="project" value="InterPro"/>
</dbReference>
<dbReference type="PANTHER" id="PTHR11685">
    <property type="entry name" value="RBR FAMILY RING FINGER AND IBR DOMAIN-CONTAINING"/>
    <property type="match status" value="1"/>
</dbReference>
<dbReference type="SUPFAM" id="SSF57850">
    <property type="entry name" value="RING/U-box"/>
    <property type="match status" value="2"/>
</dbReference>
<dbReference type="EC" id="2.3.2.31" evidence="2"/>
<dbReference type="GeneID" id="87883558"/>
<evidence type="ECO:0000256" key="3">
    <source>
        <dbReference type="ARBA" id="ARBA00022679"/>
    </source>
</evidence>
<dbReference type="PROSITE" id="PS51873">
    <property type="entry name" value="TRIAD"/>
    <property type="match status" value="1"/>
</dbReference>
<dbReference type="RefSeq" id="XP_062722043.1">
    <property type="nucleotide sequence ID" value="XM_062864729.1"/>
</dbReference>
<keyword evidence="8" id="KW-0862">Zinc</keyword>
<dbReference type="Proteomes" id="UP001273166">
    <property type="component" value="Unassembled WGS sequence"/>
</dbReference>
<dbReference type="EMBL" id="JAUDZG010000003">
    <property type="protein sequence ID" value="KAK3306263.1"/>
    <property type="molecule type" value="Genomic_DNA"/>
</dbReference>
<feature type="non-terminal residue" evidence="10">
    <location>
        <position position="1"/>
    </location>
</feature>
<dbReference type="InterPro" id="IPR017907">
    <property type="entry name" value="Znf_RING_CS"/>
</dbReference>
<dbReference type="PROSITE" id="PS00518">
    <property type="entry name" value="ZF_RING_1"/>
    <property type="match status" value="1"/>
</dbReference>
<keyword evidence="11" id="KW-1185">Reference proteome</keyword>
<dbReference type="GO" id="GO:0061630">
    <property type="term" value="F:ubiquitin protein ligase activity"/>
    <property type="evidence" value="ECO:0007669"/>
    <property type="project" value="UniProtKB-EC"/>
</dbReference>
<evidence type="ECO:0000259" key="9">
    <source>
        <dbReference type="PROSITE" id="PS51873"/>
    </source>
</evidence>
<keyword evidence="5" id="KW-0677">Repeat</keyword>
<evidence type="ECO:0000256" key="8">
    <source>
        <dbReference type="ARBA" id="ARBA00022833"/>
    </source>
</evidence>
<evidence type="ECO:0000256" key="1">
    <source>
        <dbReference type="ARBA" id="ARBA00001798"/>
    </source>
</evidence>
<keyword evidence="4" id="KW-0479">Metal-binding</keyword>
<name>A0AAJ0GUA4_9PEZI</name>
<accession>A0AAJ0GUA4</accession>
<comment type="catalytic activity">
    <reaction evidence="1">
        <text>[E2 ubiquitin-conjugating enzyme]-S-ubiquitinyl-L-cysteine + [acceptor protein]-L-lysine = [E2 ubiquitin-conjugating enzyme]-L-cysteine + [acceptor protein]-N(6)-ubiquitinyl-L-lysine.</text>
        <dbReference type="EC" id="2.3.2.31"/>
    </reaction>
</comment>
<proteinExistence type="predicted"/>
<gene>
    <name evidence="10" type="ORF">B0T15DRAFT_394498</name>
</gene>